<comment type="pathway">
    <text evidence="4">tRNA modification; tRNA-queuosine biosynthesis.</text>
</comment>
<organism evidence="6 7">
    <name type="scientific">Shinella oryzae</name>
    <dbReference type="NCBI Taxonomy" id="2871820"/>
    <lineage>
        <taxon>Bacteria</taxon>
        <taxon>Pseudomonadati</taxon>
        <taxon>Pseudomonadota</taxon>
        <taxon>Alphaproteobacteria</taxon>
        <taxon>Hyphomicrobiales</taxon>
        <taxon>Rhizobiaceae</taxon>
        <taxon>Shinella</taxon>
    </lineage>
</organism>
<feature type="binding site" evidence="4">
    <location>
        <begin position="93"/>
        <end position="97"/>
    </location>
    <ligand>
        <name>substrate</name>
    </ligand>
</feature>
<dbReference type="HAMAP" id="MF_00168">
    <property type="entry name" value="Q_tRNA_Tgt"/>
    <property type="match status" value="1"/>
</dbReference>
<evidence type="ECO:0000256" key="2">
    <source>
        <dbReference type="ARBA" id="ARBA00022679"/>
    </source>
</evidence>
<proteinExistence type="inferred from homology"/>
<dbReference type="InterPro" id="IPR050076">
    <property type="entry name" value="ArchSynthase1/Queuine_TRR"/>
</dbReference>
<protein>
    <recommendedName>
        <fullName evidence="4">Queuine tRNA-ribosyltransferase</fullName>
        <ecNumber evidence="4">2.4.2.29</ecNumber>
    </recommendedName>
    <alternativeName>
        <fullName evidence="4">Guanine insertion enzyme</fullName>
    </alternativeName>
    <alternativeName>
        <fullName evidence="4">tRNA-guanine transglycosylase</fullName>
    </alternativeName>
</protein>
<dbReference type="RefSeq" id="WP_306157503.1">
    <property type="nucleotide sequence ID" value="NZ_CP132314.1"/>
</dbReference>
<comment type="similarity">
    <text evidence="4">Belongs to the queuine tRNA-ribosyltransferase family.</text>
</comment>
<evidence type="ECO:0000313" key="7">
    <source>
        <dbReference type="Proteomes" id="UP001225788"/>
    </source>
</evidence>
<dbReference type="InterPro" id="IPR004803">
    <property type="entry name" value="TGT"/>
</dbReference>
<feature type="active site" description="Proton acceptor" evidence="4">
    <location>
        <position position="93"/>
    </location>
</feature>
<dbReference type="Proteomes" id="UP001225788">
    <property type="component" value="Chromosome"/>
</dbReference>
<dbReference type="NCBIfam" id="TIGR00430">
    <property type="entry name" value="Q_tRNA_tgt"/>
    <property type="match status" value="1"/>
</dbReference>
<dbReference type="EC" id="2.4.2.29" evidence="4"/>
<comment type="caution">
    <text evidence="4">Lacks conserved residue(s) required for the propagation of feature annotation.</text>
</comment>
<comment type="subunit">
    <text evidence="4">Homodimer. Within each dimer, one monomer is responsible for RNA recognition and catalysis, while the other monomer binds to the replacement base PreQ1.</text>
</comment>
<comment type="catalytic activity">
    <reaction evidence="4">
        <text>7-aminomethyl-7-carbaguanine + guanosine(34) in tRNA = 7-aminomethyl-7-carbaguanosine(34) in tRNA + guanine</text>
        <dbReference type="Rhea" id="RHEA:24104"/>
        <dbReference type="Rhea" id="RHEA-COMP:10341"/>
        <dbReference type="Rhea" id="RHEA-COMP:10342"/>
        <dbReference type="ChEBI" id="CHEBI:16235"/>
        <dbReference type="ChEBI" id="CHEBI:58703"/>
        <dbReference type="ChEBI" id="CHEBI:74269"/>
        <dbReference type="ChEBI" id="CHEBI:82833"/>
        <dbReference type="EC" id="2.4.2.29"/>
    </reaction>
</comment>
<dbReference type="PANTHER" id="PTHR46499:SF1">
    <property type="entry name" value="QUEUINE TRNA-RIBOSYLTRANSFERASE"/>
    <property type="match status" value="1"/>
</dbReference>
<dbReference type="InterPro" id="IPR036511">
    <property type="entry name" value="TGT-like_sf"/>
</dbReference>
<feature type="binding site" evidence="4">
    <location>
        <position position="190"/>
    </location>
    <ligand>
        <name>substrate</name>
    </ligand>
</feature>
<keyword evidence="2 4" id="KW-0808">Transferase</keyword>
<evidence type="ECO:0000256" key="3">
    <source>
        <dbReference type="ARBA" id="ARBA00022694"/>
    </source>
</evidence>
<accession>A0ABY9K137</accession>
<keyword evidence="1 4" id="KW-0328">Glycosyltransferase</keyword>
<dbReference type="Pfam" id="PF01702">
    <property type="entry name" value="TGT"/>
    <property type="match status" value="1"/>
</dbReference>
<evidence type="ECO:0000259" key="5">
    <source>
        <dbReference type="Pfam" id="PF01702"/>
    </source>
</evidence>
<keyword evidence="7" id="KW-1185">Reference proteome</keyword>
<feature type="domain" description="tRNA-guanine(15) transglycosylase-like" evidence="5">
    <location>
        <begin position="15"/>
        <end position="369"/>
    </location>
</feature>
<feature type="active site" description="Nucleophile" evidence="4">
    <location>
        <position position="267"/>
    </location>
</feature>
<dbReference type="EMBL" id="CP132314">
    <property type="protein sequence ID" value="WLS02246.1"/>
    <property type="molecule type" value="Genomic_DNA"/>
</dbReference>
<evidence type="ECO:0000313" key="6">
    <source>
        <dbReference type="EMBL" id="WLS02246.1"/>
    </source>
</evidence>
<name>A0ABY9K137_9HYPH</name>
<feature type="binding site" evidence="4">
    <location>
        <position position="147"/>
    </location>
    <ligand>
        <name>substrate</name>
    </ligand>
</feature>
<dbReference type="PANTHER" id="PTHR46499">
    <property type="entry name" value="QUEUINE TRNA-RIBOSYLTRANSFERASE"/>
    <property type="match status" value="1"/>
</dbReference>
<sequence>MTETFQFKLLATDGKARRGEVSMPRGTIRTPAFMPVGTVGTVKAMYLDQVRELGADIILGNTYHLMLRPGPERVARLGGLHELIRWPHPILTDSGGFQVMSLSGLRKLDEQGVTFKSHVDGALHHMSPERSIEIQGLLDSDIQMQLDECVALPASPTEIERAMEMSLRWAERCKAAFGDQPGKAMFGIVQGGDIPHLRVRSAQALAELDLKGYAIGGLAVGEPQEVMLDMIDTTIPHMPFEKPRYLMGVGTPDDMLKSVARGIDMFDCVMPTRSGRHGLAFTRRGRINLRNARHAEDMRPLDEESNCPAARDYSRAYLHHLIRANESLGGMLLTWNNLSYYQDLMAGIRKAIEEGRFADFMAETQENWARGDLAPL</sequence>
<dbReference type="InterPro" id="IPR002616">
    <property type="entry name" value="tRNA_ribo_trans-like"/>
</dbReference>
<feature type="binding site" evidence="4">
    <location>
        <position position="217"/>
    </location>
    <ligand>
        <name>substrate</name>
    </ligand>
</feature>
<evidence type="ECO:0000256" key="4">
    <source>
        <dbReference type="HAMAP-Rule" id="MF_00168"/>
    </source>
</evidence>
<keyword evidence="3 4" id="KW-0819">tRNA processing</keyword>
<feature type="region of interest" description="RNA binding; important for wobble base 34 recognition" evidence="4">
    <location>
        <begin position="272"/>
        <end position="276"/>
    </location>
</feature>
<dbReference type="Gene3D" id="3.20.20.105">
    <property type="entry name" value="Queuine tRNA-ribosyltransferase-like"/>
    <property type="match status" value="1"/>
</dbReference>
<keyword evidence="4" id="KW-0671">Queuosine biosynthesis</keyword>
<evidence type="ECO:0000256" key="1">
    <source>
        <dbReference type="ARBA" id="ARBA00022676"/>
    </source>
</evidence>
<feature type="region of interest" description="RNA binding" evidence="4">
    <location>
        <begin position="248"/>
        <end position="254"/>
    </location>
</feature>
<dbReference type="NCBIfam" id="TIGR00449">
    <property type="entry name" value="tgt_general"/>
    <property type="match status" value="1"/>
</dbReference>
<dbReference type="SUPFAM" id="SSF51713">
    <property type="entry name" value="tRNA-guanine transglycosylase"/>
    <property type="match status" value="1"/>
</dbReference>
<gene>
    <name evidence="4 6" type="primary">tgt</name>
    <name evidence="6" type="ORF">Q9315_12500</name>
</gene>
<reference evidence="6 7" key="1">
    <citation type="submission" date="2023-08" db="EMBL/GenBank/DDBJ databases">
        <title>Pathogen: clinical or host-associated sample.</title>
        <authorList>
            <person name="Hergert J."/>
            <person name="Casey R."/>
            <person name="Wagner J."/>
            <person name="Young E.L."/>
            <person name="Oakeson K.F."/>
        </authorList>
    </citation>
    <scope>NUCLEOTIDE SEQUENCE [LARGE SCALE GENOMIC DNA]</scope>
    <source>
        <strain evidence="6 7">UPHL-collab-2</strain>
    </source>
</reference>
<dbReference type="GO" id="GO:0016757">
    <property type="term" value="F:glycosyltransferase activity"/>
    <property type="evidence" value="ECO:0007669"/>
    <property type="project" value="UniProtKB-KW"/>
</dbReference>
<comment type="function">
    <text evidence="4">Catalyzes the base-exchange of a guanine (G) residue with the queuine precursor 7-aminomethyl-7-deazaguanine (PreQ1) at position 34 (anticodon wobble position) in tRNAs with GU(N) anticodons (tRNA-Asp, -Asn, -His and -Tyr). Catalysis occurs through a double-displacement mechanism. The nucleophile active site attacks the C1' of nucleotide 34 to detach the guanine base from the RNA, forming a covalent enzyme-RNA intermediate. The proton acceptor active site deprotonates the incoming PreQ1, allowing a nucleophilic attack on the C1' of the ribose to form the product. After dissociation, two additional enzymatic reactions on the tRNA convert PreQ1 to queuine (Q), resulting in the hypermodified nucleoside queuosine (7-(((4,5-cis-dihydroxy-2-cyclopenten-1-yl)amino)methyl)-7-deazaguanosine).</text>
</comment>